<dbReference type="GO" id="GO:0005923">
    <property type="term" value="C:bicellular tight junction"/>
    <property type="evidence" value="ECO:0007669"/>
    <property type="project" value="UniProtKB-SubCell"/>
</dbReference>
<dbReference type="GO" id="GO:0016328">
    <property type="term" value="C:lateral plasma membrane"/>
    <property type="evidence" value="ECO:0007669"/>
    <property type="project" value="UniProtKB-SubCell"/>
</dbReference>
<evidence type="ECO:0000256" key="11">
    <source>
        <dbReference type="ARBA" id="ARBA00022989"/>
    </source>
</evidence>
<feature type="domain" description="Cyclic nucleotide-binding" evidence="15">
    <location>
        <begin position="87"/>
        <end position="202"/>
    </location>
</feature>
<evidence type="ECO:0000256" key="6">
    <source>
        <dbReference type="ARBA" id="ARBA00022473"/>
    </source>
</evidence>
<dbReference type="GO" id="GO:0030552">
    <property type="term" value="F:cAMP binding"/>
    <property type="evidence" value="ECO:0007669"/>
    <property type="project" value="TreeGrafter"/>
</dbReference>
<evidence type="ECO:0000256" key="5">
    <source>
        <dbReference type="ARBA" id="ARBA00022427"/>
    </source>
</evidence>
<dbReference type="Pfam" id="PF04831">
    <property type="entry name" value="POPDC1-3"/>
    <property type="match status" value="1"/>
</dbReference>
<evidence type="ECO:0000256" key="13">
    <source>
        <dbReference type="ARBA" id="ARBA00023180"/>
    </source>
</evidence>
<dbReference type="InterPro" id="IPR006916">
    <property type="entry name" value="POPDC1-3"/>
</dbReference>
<dbReference type="PANTHER" id="PTHR12101:SF17">
    <property type="entry name" value="BLOOD VESSEL EPICARDIAL SUBSTANCE"/>
    <property type="match status" value="1"/>
</dbReference>
<evidence type="ECO:0000256" key="3">
    <source>
        <dbReference type="ARBA" id="ARBA00004435"/>
    </source>
</evidence>
<sequence length="217" mass="24871">MEALIHSANLIYLVSYVMRDILWLRVFTVIAAACLILYFYFLPYPLLTPVYWNILFIALNVFWIVRLLLERRPVQLTAEEKQLCELVFRLVSPREMISLLKIGKWKTAEANERLVAGGSELDVLMLIHSGQACLIVDGVKTQTVNPGQFMGSISFITDEIAPADLVALEPTRYLQWKKSSLKRYLTKNPELHAAIQETLNIDLTEKLKTSWLQKTTS</sequence>
<keyword evidence="6" id="KW-0217">Developmental protein</keyword>
<dbReference type="PANTHER" id="PTHR12101">
    <property type="entry name" value="POPEYE DOMAIN CONTAINING PROTEIN"/>
    <property type="match status" value="1"/>
</dbReference>
<dbReference type="PROSITE" id="PS50042">
    <property type="entry name" value="CNMP_BINDING_3"/>
    <property type="match status" value="1"/>
</dbReference>
<dbReference type="GO" id="GO:0007155">
    <property type="term" value="P:cell adhesion"/>
    <property type="evidence" value="ECO:0007669"/>
    <property type="project" value="UniProtKB-KW"/>
</dbReference>
<keyword evidence="8 14" id="KW-0812">Transmembrane</keyword>
<evidence type="ECO:0000256" key="2">
    <source>
        <dbReference type="ARBA" id="ARBA00004141"/>
    </source>
</evidence>
<dbReference type="InterPro" id="IPR014710">
    <property type="entry name" value="RmlC-like_jellyroll"/>
</dbReference>
<keyword evidence="10" id="KW-0965">Cell junction</keyword>
<keyword evidence="13" id="KW-0325">Glycoprotein</keyword>
<gene>
    <name evidence="16" type="ORF">JTBM06_V1_310005</name>
</gene>
<dbReference type="CDD" id="cd00038">
    <property type="entry name" value="CAP_ED"/>
    <property type="match status" value="1"/>
</dbReference>
<reference evidence="16" key="1">
    <citation type="submission" date="2019-07" db="EMBL/GenBank/DDBJ databases">
        <authorList>
            <person name="Weber M."/>
            <person name="Kostadinov I."/>
            <person name="Kostadinov D I."/>
        </authorList>
    </citation>
    <scope>NUCLEOTIDE SEQUENCE</scope>
    <source>
        <strain evidence="16">Gfbio:sag-sample-m06:053724c1-46a9-4a36-b237-ea2bf867836b</strain>
    </source>
</reference>
<feature type="transmembrane region" description="Helical" evidence="14">
    <location>
        <begin position="21"/>
        <end position="44"/>
    </location>
</feature>
<evidence type="ECO:0000313" key="16">
    <source>
        <dbReference type="EMBL" id="VUX56124.1"/>
    </source>
</evidence>
<comment type="similarity">
    <text evidence="4">Belongs to the popeye family.</text>
</comment>
<feature type="transmembrane region" description="Helical" evidence="14">
    <location>
        <begin position="50"/>
        <end position="69"/>
    </location>
</feature>
<dbReference type="EMBL" id="LR633967">
    <property type="protein sequence ID" value="VUX56124.1"/>
    <property type="molecule type" value="Genomic_DNA"/>
</dbReference>
<keyword evidence="12 14" id="KW-0472">Membrane</keyword>
<dbReference type="InterPro" id="IPR055272">
    <property type="entry name" value="POPDC1-3_dom"/>
</dbReference>
<name>A0A7D9H6L5_9GAMM</name>
<organism evidence="16">
    <name type="scientific">uncultured Woeseiaceae bacterium</name>
    <dbReference type="NCBI Taxonomy" id="1983305"/>
    <lineage>
        <taxon>Bacteria</taxon>
        <taxon>Pseudomonadati</taxon>
        <taxon>Pseudomonadota</taxon>
        <taxon>Gammaproteobacteria</taxon>
        <taxon>Woeseiales</taxon>
        <taxon>Woeseiaceae</taxon>
        <taxon>environmental samples</taxon>
    </lineage>
</organism>
<protein>
    <submittedName>
        <fullName evidence="16">Putative Blood vessel epicardial substance</fullName>
    </submittedName>
</protein>
<dbReference type="Gene3D" id="2.60.120.10">
    <property type="entry name" value="Jelly Rolls"/>
    <property type="match status" value="1"/>
</dbReference>
<keyword evidence="5" id="KW-0796">Tight junction</keyword>
<evidence type="ECO:0000256" key="8">
    <source>
        <dbReference type="ARBA" id="ARBA00022692"/>
    </source>
</evidence>
<evidence type="ECO:0000256" key="14">
    <source>
        <dbReference type="SAM" id="Phobius"/>
    </source>
</evidence>
<dbReference type="Pfam" id="PF00027">
    <property type="entry name" value="cNMP_binding"/>
    <property type="match status" value="1"/>
</dbReference>
<evidence type="ECO:0000256" key="12">
    <source>
        <dbReference type="ARBA" id="ARBA00023136"/>
    </source>
</evidence>
<evidence type="ECO:0000256" key="10">
    <source>
        <dbReference type="ARBA" id="ARBA00022949"/>
    </source>
</evidence>
<evidence type="ECO:0000256" key="7">
    <source>
        <dbReference type="ARBA" id="ARBA00022475"/>
    </source>
</evidence>
<keyword evidence="7" id="KW-1003">Cell membrane</keyword>
<keyword evidence="9" id="KW-0130">Cell adhesion</keyword>
<comment type="subcellular location">
    <subcellularLocation>
        <location evidence="3">Cell junction</location>
        <location evidence="3">Tight junction</location>
    </subcellularLocation>
    <subcellularLocation>
        <location evidence="1">Lateral cell membrane</location>
    </subcellularLocation>
    <subcellularLocation>
        <location evidence="2">Membrane</location>
        <topology evidence="2">Multi-pass membrane protein</topology>
    </subcellularLocation>
</comment>
<evidence type="ECO:0000259" key="15">
    <source>
        <dbReference type="PROSITE" id="PS50042"/>
    </source>
</evidence>
<evidence type="ECO:0000256" key="4">
    <source>
        <dbReference type="ARBA" id="ARBA00007146"/>
    </source>
</evidence>
<dbReference type="InterPro" id="IPR000595">
    <property type="entry name" value="cNMP-bd_dom"/>
</dbReference>
<keyword evidence="11 14" id="KW-1133">Transmembrane helix</keyword>
<evidence type="ECO:0000256" key="1">
    <source>
        <dbReference type="ARBA" id="ARBA00004124"/>
    </source>
</evidence>
<evidence type="ECO:0000256" key="9">
    <source>
        <dbReference type="ARBA" id="ARBA00022889"/>
    </source>
</evidence>
<accession>A0A7D9H6L5</accession>
<dbReference type="AlphaFoldDB" id="A0A7D9H6L5"/>
<dbReference type="SUPFAM" id="SSF51206">
    <property type="entry name" value="cAMP-binding domain-like"/>
    <property type="match status" value="1"/>
</dbReference>
<proteinExistence type="inferred from homology"/>
<dbReference type="InterPro" id="IPR018490">
    <property type="entry name" value="cNMP-bd_dom_sf"/>
</dbReference>